<name>A0A2M7W0K8_9BACT</name>
<dbReference type="SUPFAM" id="SSF56281">
    <property type="entry name" value="Metallo-hydrolase/oxidoreductase"/>
    <property type="match status" value="1"/>
</dbReference>
<dbReference type="AlphaFoldDB" id="A0A2M7W0K8"/>
<evidence type="ECO:0000313" key="2">
    <source>
        <dbReference type="EMBL" id="PJA12166.1"/>
    </source>
</evidence>
<dbReference type="Gene3D" id="3.60.15.10">
    <property type="entry name" value="Ribonuclease Z/Hydroxyacylglutathione hydrolase-like"/>
    <property type="match status" value="1"/>
</dbReference>
<organism evidence="2 3">
    <name type="scientific">Candidatus Dojkabacteria bacterium CG_4_10_14_0_2_um_filter_Dojkabacteria_WS6_41_15</name>
    <dbReference type="NCBI Taxonomy" id="2014249"/>
    <lineage>
        <taxon>Bacteria</taxon>
        <taxon>Candidatus Dojkabacteria</taxon>
    </lineage>
</organism>
<accession>A0A2M7W0K8</accession>
<dbReference type="PANTHER" id="PTHR46018">
    <property type="entry name" value="ZINC PHOSPHODIESTERASE ELAC PROTEIN 1"/>
    <property type="match status" value="1"/>
</dbReference>
<feature type="non-terminal residue" evidence="2">
    <location>
        <position position="1"/>
    </location>
</feature>
<feature type="domain" description="Metallo-beta-lactamase" evidence="1">
    <location>
        <begin position="3"/>
        <end position="198"/>
    </location>
</feature>
<dbReference type="Proteomes" id="UP000228952">
    <property type="component" value="Unassembled WGS sequence"/>
</dbReference>
<gene>
    <name evidence="2" type="ORF">COX64_05005</name>
</gene>
<dbReference type="Pfam" id="PF12706">
    <property type="entry name" value="Lactamase_B_2"/>
    <property type="match status" value="1"/>
</dbReference>
<dbReference type="InterPro" id="IPR001279">
    <property type="entry name" value="Metallo-B-lactamas"/>
</dbReference>
<dbReference type="EMBL" id="PFQB01000125">
    <property type="protein sequence ID" value="PJA12166.1"/>
    <property type="molecule type" value="Genomic_DNA"/>
</dbReference>
<evidence type="ECO:0000313" key="3">
    <source>
        <dbReference type="Proteomes" id="UP000228952"/>
    </source>
</evidence>
<dbReference type="InterPro" id="IPR036866">
    <property type="entry name" value="RibonucZ/Hydroxyglut_hydro"/>
</dbReference>
<reference evidence="3" key="1">
    <citation type="submission" date="2017-09" db="EMBL/GenBank/DDBJ databases">
        <title>Depth-based differentiation of microbial function through sediment-hosted aquifers and enrichment of novel symbionts in the deep terrestrial subsurface.</title>
        <authorList>
            <person name="Probst A.J."/>
            <person name="Ladd B."/>
            <person name="Jarett J.K."/>
            <person name="Geller-Mcgrath D.E."/>
            <person name="Sieber C.M.K."/>
            <person name="Emerson J.B."/>
            <person name="Anantharaman K."/>
            <person name="Thomas B.C."/>
            <person name="Malmstrom R."/>
            <person name="Stieglmeier M."/>
            <person name="Klingl A."/>
            <person name="Woyke T."/>
            <person name="Ryan C.M."/>
            <person name="Banfield J.F."/>
        </authorList>
    </citation>
    <scope>NUCLEOTIDE SEQUENCE [LARGE SCALE GENOMIC DNA]</scope>
</reference>
<evidence type="ECO:0000259" key="1">
    <source>
        <dbReference type="Pfam" id="PF12706"/>
    </source>
</evidence>
<dbReference type="GO" id="GO:0042781">
    <property type="term" value="F:3'-tRNA processing endoribonuclease activity"/>
    <property type="evidence" value="ECO:0007669"/>
    <property type="project" value="TreeGrafter"/>
</dbReference>
<proteinExistence type="predicted"/>
<protein>
    <recommendedName>
        <fullName evidence="1">Metallo-beta-lactamase domain-containing protein</fullName>
    </recommendedName>
</protein>
<sequence>TKKILIDCGPGTLVKLAQAGYKPEDLDYVFITHFHPDHTSDLFPLFMNYRLKDNFEPGSVTKFPTFYGPEGLDKFLSDYSHLTELHAYDGWGKIKVIDYTPVIQLDDFAVKTYKVVHTAFSYATKAYSLRFEVENKVISFSGDTAACSGVENASENADVFVCDTSYPKGKVNTVHLNSAEIGEISTKSKVKKLILDHFYPQYDQDTLVSEVRENYKGEVLKAKDLDTIEL</sequence>
<comment type="caution">
    <text evidence="2">The sequence shown here is derived from an EMBL/GenBank/DDBJ whole genome shotgun (WGS) entry which is preliminary data.</text>
</comment>
<dbReference type="PANTHER" id="PTHR46018:SF4">
    <property type="entry name" value="METALLO-HYDROLASE YHFI-RELATED"/>
    <property type="match status" value="1"/>
</dbReference>